<evidence type="ECO:0000256" key="1">
    <source>
        <dbReference type="ARBA" id="ARBA00022723"/>
    </source>
</evidence>
<dbReference type="InParanoid" id="B0WQH8"/>
<dbReference type="eggNOG" id="ENOG502S0E9">
    <property type="taxonomic scope" value="Eukaryota"/>
</dbReference>
<protein>
    <recommendedName>
        <fullName evidence="5">FLYWCH-type domain-containing protein</fullName>
    </recommendedName>
</protein>
<dbReference type="Proteomes" id="UP000002320">
    <property type="component" value="Unassembled WGS sequence"/>
</dbReference>
<reference evidence="7" key="2">
    <citation type="submission" date="2021-02" db="UniProtKB">
        <authorList>
            <consortium name="EnsemblMetazoa"/>
        </authorList>
    </citation>
    <scope>IDENTIFICATION</scope>
    <source>
        <strain evidence="7">JHB</strain>
    </source>
</reference>
<evidence type="ECO:0000313" key="7">
    <source>
        <dbReference type="EnsemblMetazoa" id="CPIJ009079-PA"/>
    </source>
</evidence>
<dbReference type="EMBL" id="DS232040">
    <property type="protein sequence ID" value="EDS32851.1"/>
    <property type="molecule type" value="Genomic_DNA"/>
</dbReference>
<keyword evidence="8" id="KW-1185">Reference proteome</keyword>
<accession>B0WQH8</accession>
<reference evidence="6" key="1">
    <citation type="submission" date="2007-03" db="EMBL/GenBank/DDBJ databases">
        <title>Annotation of Culex pipiens quinquefasciatus.</title>
        <authorList>
            <consortium name="The Broad Institute Genome Sequencing Platform"/>
            <person name="Atkinson P.W."/>
            <person name="Hemingway J."/>
            <person name="Christensen B.M."/>
            <person name="Higgs S."/>
            <person name="Kodira C."/>
            <person name="Hannick L."/>
            <person name="Megy K."/>
            <person name="O'Leary S."/>
            <person name="Pearson M."/>
            <person name="Haas B.J."/>
            <person name="Mauceli E."/>
            <person name="Wortman J.R."/>
            <person name="Lee N.H."/>
            <person name="Guigo R."/>
            <person name="Stanke M."/>
            <person name="Alvarado L."/>
            <person name="Amedeo P."/>
            <person name="Antoine C.H."/>
            <person name="Arensburger P."/>
            <person name="Bidwell S.L."/>
            <person name="Crawford M."/>
            <person name="Camaro F."/>
            <person name="Devon K."/>
            <person name="Engels R."/>
            <person name="Hammond M."/>
            <person name="Howarth C."/>
            <person name="Koehrsen M."/>
            <person name="Lawson D."/>
            <person name="Montgomery P."/>
            <person name="Nene V."/>
            <person name="Nusbaum C."/>
            <person name="Puiu D."/>
            <person name="Romero-Severson J."/>
            <person name="Severson D.W."/>
            <person name="Shumway M."/>
            <person name="Sisk P."/>
            <person name="Stolte C."/>
            <person name="Zeng Q."/>
            <person name="Eisenstadt E."/>
            <person name="Fraser-Liggett C."/>
            <person name="Strausberg R."/>
            <person name="Galagan J."/>
            <person name="Birren B."/>
            <person name="Collins F.H."/>
        </authorList>
    </citation>
    <scope>NUCLEOTIDE SEQUENCE [LARGE SCALE GENOMIC DNA]</scope>
    <source>
        <strain evidence="6">JHB</strain>
    </source>
</reference>
<proteinExistence type="predicted"/>
<dbReference type="KEGG" id="cqu:CpipJ_CPIJ009079"/>
<evidence type="ECO:0000256" key="2">
    <source>
        <dbReference type="ARBA" id="ARBA00022771"/>
    </source>
</evidence>
<keyword evidence="2" id="KW-0863">Zinc-finger</keyword>
<dbReference type="HOGENOM" id="CLU_1016539_0_0_1"/>
<dbReference type="AlphaFoldDB" id="B0WQH8"/>
<dbReference type="Gene3D" id="2.20.25.240">
    <property type="match status" value="1"/>
</dbReference>
<dbReference type="InterPro" id="IPR007588">
    <property type="entry name" value="Znf_FLYWCH"/>
</dbReference>
<evidence type="ECO:0000313" key="8">
    <source>
        <dbReference type="Proteomes" id="UP000002320"/>
    </source>
</evidence>
<evidence type="ECO:0000256" key="4">
    <source>
        <dbReference type="SAM" id="MobiDB-lite"/>
    </source>
</evidence>
<dbReference type="GO" id="GO:0008270">
    <property type="term" value="F:zinc ion binding"/>
    <property type="evidence" value="ECO:0007669"/>
    <property type="project" value="UniProtKB-KW"/>
</dbReference>
<evidence type="ECO:0000256" key="3">
    <source>
        <dbReference type="ARBA" id="ARBA00022833"/>
    </source>
</evidence>
<dbReference type="VEuPathDB" id="VectorBase:CPIJ009079"/>
<dbReference type="Pfam" id="PF04500">
    <property type="entry name" value="FLYWCH"/>
    <property type="match status" value="1"/>
</dbReference>
<dbReference type="EnsemblMetazoa" id="CPIJ009079-RA">
    <property type="protein sequence ID" value="CPIJ009079-PA"/>
    <property type="gene ID" value="CPIJ009079"/>
</dbReference>
<evidence type="ECO:0000313" key="6">
    <source>
        <dbReference type="EMBL" id="EDS32851.1"/>
    </source>
</evidence>
<feature type="region of interest" description="Disordered" evidence="4">
    <location>
        <begin position="254"/>
        <end position="274"/>
    </location>
</feature>
<keyword evidence="1" id="KW-0479">Metal-binding</keyword>
<dbReference type="OMA" id="TAGHTHE"/>
<organism>
    <name type="scientific">Culex quinquefasciatus</name>
    <name type="common">Southern house mosquito</name>
    <name type="synonym">Culex pungens</name>
    <dbReference type="NCBI Taxonomy" id="7176"/>
    <lineage>
        <taxon>Eukaryota</taxon>
        <taxon>Metazoa</taxon>
        <taxon>Ecdysozoa</taxon>
        <taxon>Arthropoda</taxon>
        <taxon>Hexapoda</taxon>
        <taxon>Insecta</taxon>
        <taxon>Pterygota</taxon>
        <taxon>Neoptera</taxon>
        <taxon>Endopterygota</taxon>
        <taxon>Diptera</taxon>
        <taxon>Nematocera</taxon>
        <taxon>Culicoidea</taxon>
        <taxon>Culicidae</taxon>
        <taxon>Culicinae</taxon>
        <taxon>Culicini</taxon>
        <taxon>Culex</taxon>
        <taxon>Culex</taxon>
    </lineage>
</organism>
<name>B0WQH8_CULQU</name>
<gene>
    <name evidence="7" type="primary">6041744</name>
    <name evidence="6" type="ORF">CpipJ_CPIJ009079</name>
</gene>
<dbReference type="VEuPathDB" id="VectorBase:CQUJHB007764"/>
<feature type="compositionally biased region" description="Gly residues" evidence="4">
    <location>
        <begin position="265"/>
        <end position="274"/>
    </location>
</feature>
<keyword evidence="3" id="KW-0862">Zinc</keyword>
<feature type="domain" description="FLYWCH-type" evidence="5">
    <location>
        <begin position="11"/>
        <end position="73"/>
    </location>
</feature>
<dbReference type="OrthoDB" id="7778943at2759"/>
<evidence type="ECO:0000259" key="5">
    <source>
        <dbReference type="Pfam" id="PF04500"/>
    </source>
</evidence>
<sequence>MDSIMENRKLVQTSKRKKMISVDGFLYYANRKIDAKTYWECQYRRSPGICKGRAISECAGGTLDVRVTAGHTHEPSALKVASSEFRADLSNRAFTTCESTESVIRSVASHTEPEIQSTLTRGAQIKVIIRRRRKQIPREPTDGDDYKSIDDRYQQTLGGEKFLQTNIATPDGRILIFSTASNMRHLSLAKIWLMDGTFVTAPTNFAQVFSIHSNINEGNVRRFVPLVFMLLPRKNEATYKTAFEGLSERDSGHRAFPLDRVRGNGVQGNGHSGK</sequence>